<evidence type="ECO:0000313" key="5">
    <source>
        <dbReference type="EMBL" id="PIV07502.1"/>
    </source>
</evidence>
<organism evidence="5 6">
    <name type="scientific">Candidatus Shapirobacteria bacterium CG03_land_8_20_14_0_80_35_14</name>
    <dbReference type="NCBI Taxonomy" id="1974878"/>
    <lineage>
        <taxon>Bacteria</taxon>
        <taxon>Candidatus Shapironibacteriota</taxon>
    </lineage>
</organism>
<dbReference type="PANTHER" id="PTHR33991:SF1">
    <property type="entry name" value="DNA REPAIR PROTEIN RECO"/>
    <property type="match status" value="1"/>
</dbReference>
<protein>
    <submittedName>
        <fullName evidence="5">DNA repair protein RecO</fullName>
    </submittedName>
</protein>
<gene>
    <name evidence="5" type="primary">recO</name>
    <name evidence="5" type="ORF">COS53_02030</name>
</gene>
<name>A0A2M7BPU4_9BACT</name>
<comment type="caution">
    <text evidence="5">The sequence shown here is derived from an EMBL/GenBank/DDBJ whole genome shotgun (WGS) entry which is preliminary data.</text>
</comment>
<evidence type="ECO:0000259" key="4">
    <source>
        <dbReference type="Pfam" id="PF11967"/>
    </source>
</evidence>
<keyword evidence="3" id="KW-0234">DNA repair</keyword>
<sequence length="191" mass="21868">MISVSQQSFNTRAIVVNLKNNQEKNLHITLLTPTLGKIVALAVGAKSLKSSRNQSLQLGNIVNVSLYQKNNYYWLTECQSIISFLQINHQLIQLNLLFYFLEIIKNFAPQNEASPQLFELSSAAISSLYHNHWPKFIKNQIDILNTLGFGAPDTLQQNYFDKNYQLAQQQLILYFESILQKPLASHQLLTK</sequence>
<dbReference type="SUPFAM" id="SSF50249">
    <property type="entry name" value="Nucleic acid-binding proteins"/>
    <property type="match status" value="1"/>
</dbReference>
<dbReference type="InterPro" id="IPR022572">
    <property type="entry name" value="DNA_rep/recomb_RecO_N"/>
</dbReference>
<dbReference type="GO" id="GO:0006302">
    <property type="term" value="P:double-strand break repair"/>
    <property type="evidence" value="ECO:0007669"/>
    <property type="project" value="TreeGrafter"/>
</dbReference>
<dbReference type="Pfam" id="PF11967">
    <property type="entry name" value="RecO_N"/>
    <property type="match status" value="1"/>
</dbReference>
<keyword evidence="1" id="KW-0227">DNA damage</keyword>
<dbReference type="Proteomes" id="UP000229191">
    <property type="component" value="Unassembled WGS sequence"/>
</dbReference>
<dbReference type="PANTHER" id="PTHR33991">
    <property type="entry name" value="DNA REPAIR PROTEIN RECO"/>
    <property type="match status" value="1"/>
</dbReference>
<accession>A0A2M7BPU4</accession>
<feature type="domain" description="DNA replication/recombination mediator RecO N-terminal" evidence="4">
    <location>
        <begin position="9"/>
        <end position="83"/>
    </location>
</feature>
<dbReference type="GO" id="GO:0006310">
    <property type="term" value="P:DNA recombination"/>
    <property type="evidence" value="ECO:0007669"/>
    <property type="project" value="UniProtKB-KW"/>
</dbReference>
<evidence type="ECO:0000256" key="3">
    <source>
        <dbReference type="ARBA" id="ARBA00023204"/>
    </source>
</evidence>
<dbReference type="Gene3D" id="2.40.50.140">
    <property type="entry name" value="Nucleic acid-binding proteins"/>
    <property type="match status" value="1"/>
</dbReference>
<dbReference type="AlphaFoldDB" id="A0A2M7BPU4"/>
<dbReference type="GO" id="GO:0043590">
    <property type="term" value="C:bacterial nucleoid"/>
    <property type="evidence" value="ECO:0007669"/>
    <property type="project" value="TreeGrafter"/>
</dbReference>
<evidence type="ECO:0000256" key="1">
    <source>
        <dbReference type="ARBA" id="ARBA00022763"/>
    </source>
</evidence>
<dbReference type="NCBIfam" id="TIGR00613">
    <property type="entry name" value="reco"/>
    <property type="match status" value="1"/>
</dbReference>
<evidence type="ECO:0000256" key="2">
    <source>
        <dbReference type="ARBA" id="ARBA00023172"/>
    </source>
</evidence>
<reference evidence="6" key="1">
    <citation type="submission" date="2017-09" db="EMBL/GenBank/DDBJ databases">
        <title>Depth-based differentiation of microbial function through sediment-hosted aquifers and enrichment of novel symbionts in the deep terrestrial subsurface.</title>
        <authorList>
            <person name="Probst A.J."/>
            <person name="Ladd B."/>
            <person name="Jarett J.K."/>
            <person name="Geller-Mcgrath D.E."/>
            <person name="Sieber C.M.K."/>
            <person name="Emerson J.B."/>
            <person name="Anantharaman K."/>
            <person name="Thomas B.C."/>
            <person name="Malmstrom R."/>
            <person name="Stieglmeier M."/>
            <person name="Klingl A."/>
            <person name="Woyke T."/>
            <person name="Ryan C.M."/>
            <person name="Banfield J.F."/>
        </authorList>
    </citation>
    <scope>NUCLEOTIDE SEQUENCE [LARGE SCALE GENOMIC DNA]</scope>
</reference>
<dbReference type="EMBL" id="PEVB01000061">
    <property type="protein sequence ID" value="PIV07502.1"/>
    <property type="molecule type" value="Genomic_DNA"/>
</dbReference>
<proteinExistence type="predicted"/>
<evidence type="ECO:0000313" key="6">
    <source>
        <dbReference type="Proteomes" id="UP000229191"/>
    </source>
</evidence>
<dbReference type="InterPro" id="IPR003717">
    <property type="entry name" value="RecO"/>
</dbReference>
<keyword evidence="2" id="KW-0233">DNA recombination</keyword>
<dbReference type="InterPro" id="IPR012340">
    <property type="entry name" value="NA-bd_OB-fold"/>
</dbReference>